<evidence type="ECO:0000259" key="8">
    <source>
        <dbReference type="Pfam" id="PF00749"/>
    </source>
</evidence>
<dbReference type="GO" id="GO:0004818">
    <property type="term" value="F:glutamate-tRNA ligase activity"/>
    <property type="evidence" value="ECO:0007669"/>
    <property type="project" value="TreeGrafter"/>
</dbReference>
<dbReference type="InterPro" id="IPR000924">
    <property type="entry name" value="Glu/Gln-tRNA-synth"/>
</dbReference>
<evidence type="ECO:0000256" key="6">
    <source>
        <dbReference type="ARBA" id="ARBA00023146"/>
    </source>
</evidence>
<keyword evidence="7" id="KW-0648">Protein biosynthesis</keyword>
<dbReference type="GO" id="GO:0005524">
    <property type="term" value="F:ATP binding"/>
    <property type="evidence" value="ECO:0007669"/>
    <property type="project" value="UniProtKB-KW"/>
</dbReference>
<evidence type="ECO:0000256" key="4">
    <source>
        <dbReference type="ARBA" id="ARBA00022833"/>
    </source>
</evidence>
<proteinExistence type="inferred from homology"/>
<keyword evidence="10" id="KW-1185">Reference proteome</keyword>
<dbReference type="InterPro" id="IPR014729">
    <property type="entry name" value="Rossmann-like_a/b/a_fold"/>
</dbReference>
<dbReference type="PANTHER" id="PTHR43311">
    <property type="entry name" value="GLUTAMATE--TRNA LIGASE"/>
    <property type="match status" value="1"/>
</dbReference>
<comment type="caution">
    <text evidence="9">The sequence shown here is derived from an EMBL/GenBank/DDBJ whole genome shotgun (WGS) entry which is preliminary data.</text>
</comment>
<gene>
    <name evidence="9" type="ORF">BAQU_0477</name>
</gene>
<evidence type="ECO:0000313" key="10">
    <source>
        <dbReference type="Proteomes" id="UP000216451"/>
    </source>
</evidence>
<feature type="domain" description="Glutamyl/glutaminyl-tRNA synthetase class Ib catalytic" evidence="8">
    <location>
        <begin position="42"/>
        <end position="128"/>
    </location>
</feature>
<evidence type="ECO:0000313" key="9">
    <source>
        <dbReference type="EMBL" id="OZG67833.1"/>
    </source>
</evidence>
<dbReference type="AlphaFoldDB" id="A0A261G9B8"/>
<dbReference type="GO" id="GO:0006424">
    <property type="term" value="P:glutamyl-tRNA aminoacylation"/>
    <property type="evidence" value="ECO:0007669"/>
    <property type="project" value="TreeGrafter"/>
</dbReference>
<name>A0A261G9B8_9BIFI</name>
<dbReference type="InterPro" id="IPR001412">
    <property type="entry name" value="aa-tRNA-synth_I_CS"/>
</dbReference>
<keyword evidence="5 7" id="KW-0067">ATP-binding</keyword>
<dbReference type="PANTHER" id="PTHR43311:SF1">
    <property type="entry name" value="GLUTAMYL-Q TRNA(ASP) SYNTHETASE"/>
    <property type="match status" value="1"/>
</dbReference>
<keyword evidence="1 7" id="KW-0436">Ligase</keyword>
<keyword evidence="2" id="KW-0479">Metal-binding</keyword>
<evidence type="ECO:0000256" key="7">
    <source>
        <dbReference type="RuleBase" id="RU363037"/>
    </source>
</evidence>
<evidence type="ECO:0000256" key="3">
    <source>
        <dbReference type="ARBA" id="ARBA00022741"/>
    </source>
</evidence>
<dbReference type="Gene3D" id="3.40.50.620">
    <property type="entry name" value="HUPs"/>
    <property type="match status" value="1"/>
</dbReference>
<keyword evidence="4" id="KW-0862">Zinc</keyword>
<keyword evidence="3 7" id="KW-0547">Nucleotide-binding</keyword>
<reference evidence="9 10" key="1">
    <citation type="journal article" date="2017" name="BMC Genomics">
        <title>Comparative genomic and phylogenomic analyses of the Bifidobacteriaceae family.</title>
        <authorList>
            <person name="Lugli G.A."/>
            <person name="Milani C."/>
            <person name="Turroni F."/>
            <person name="Duranti S."/>
            <person name="Mancabelli L."/>
            <person name="Mangifesta M."/>
            <person name="Ferrario C."/>
            <person name="Modesto M."/>
            <person name="Mattarelli P."/>
            <person name="Jiri K."/>
            <person name="van Sinderen D."/>
            <person name="Ventura M."/>
        </authorList>
    </citation>
    <scope>NUCLEOTIDE SEQUENCE [LARGE SCALE GENOMIC DNA]</scope>
    <source>
        <strain evidence="9 10">LMG 28769</strain>
    </source>
</reference>
<feature type="domain" description="Glutamyl/glutaminyl-tRNA synthetase class Ib catalytic" evidence="8">
    <location>
        <begin position="151"/>
        <end position="318"/>
    </location>
</feature>
<evidence type="ECO:0000256" key="1">
    <source>
        <dbReference type="ARBA" id="ARBA00022598"/>
    </source>
</evidence>
<dbReference type="EMBL" id="MWXA01000003">
    <property type="protein sequence ID" value="OZG67833.1"/>
    <property type="molecule type" value="Genomic_DNA"/>
</dbReference>
<dbReference type="InterPro" id="IPR049940">
    <property type="entry name" value="GluQ/Sye"/>
</dbReference>
<evidence type="ECO:0000256" key="2">
    <source>
        <dbReference type="ARBA" id="ARBA00022723"/>
    </source>
</evidence>
<keyword evidence="6 7" id="KW-0030">Aminoacyl-tRNA synthetase</keyword>
<comment type="similarity">
    <text evidence="7">Belongs to the class-I aminoacyl-tRNA synthetase family.</text>
</comment>
<dbReference type="Pfam" id="PF00749">
    <property type="entry name" value="tRNA-synt_1c"/>
    <property type="match status" value="2"/>
</dbReference>
<dbReference type="PRINTS" id="PR00987">
    <property type="entry name" value="TRNASYNTHGLU"/>
</dbReference>
<dbReference type="SUPFAM" id="SSF52374">
    <property type="entry name" value="Nucleotidylyl transferase"/>
    <property type="match status" value="1"/>
</dbReference>
<dbReference type="InterPro" id="IPR020058">
    <property type="entry name" value="Glu/Gln-tRNA-synth_Ib_cat-dom"/>
</dbReference>
<accession>A0A261G9B8</accession>
<evidence type="ECO:0000256" key="5">
    <source>
        <dbReference type="ARBA" id="ARBA00022840"/>
    </source>
</evidence>
<dbReference type="GO" id="GO:0005829">
    <property type="term" value="C:cytosol"/>
    <property type="evidence" value="ECO:0007669"/>
    <property type="project" value="TreeGrafter"/>
</dbReference>
<dbReference type="Proteomes" id="UP000216451">
    <property type="component" value="Unassembled WGS sequence"/>
</dbReference>
<organism evidence="9 10">
    <name type="scientific">Bifidobacterium aquikefiri</name>
    <dbReference type="NCBI Taxonomy" id="1653207"/>
    <lineage>
        <taxon>Bacteria</taxon>
        <taxon>Bacillati</taxon>
        <taxon>Actinomycetota</taxon>
        <taxon>Actinomycetes</taxon>
        <taxon>Bifidobacteriales</taxon>
        <taxon>Bifidobacteriaceae</taxon>
        <taxon>Bifidobacterium</taxon>
    </lineage>
</organism>
<sequence>MTESLPGNECDDSLAEGFARHANNGFHKLGNDAARGLRTIPVIGRIAPSPTGRMHIGNVYAALAAWLAARAAHGRVRLRIEDIDAERDIPDADRWIMDDLSWLGLDWDGDVVYQSQRIDCYHEALQRLRSQYLRDETDDAQSSDEPQPLIYPCFCSRADLKAASAPNDGDGFRVYAGTCRRLSAAERRRRIAAGERYALRIAVPQDCHDSSANVNFLDHMYGHQHFNLAQDIGDTVIRRSDGEYAYQFAVSVDDRAMGVNQIVRGRDLLPSTAIQEWIVRQLNSVDAAISNSVSAEYIHLPLIVDARGRRLAKRHADLDLGVLRARHTKSELVVGLCAYWLGLIDRPYPCKACNLIAKFSTERVKRHPEDIRVDSQSLQAIGLSFAQG</sequence>
<dbReference type="PROSITE" id="PS00178">
    <property type="entry name" value="AA_TRNA_LIGASE_I"/>
    <property type="match status" value="1"/>
</dbReference>
<protein>
    <submittedName>
        <fullName evidence="9">Glutamyl-Q tRNA(Asp) ligase</fullName>
    </submittedName>
</protein>